<dbReference type="EMBL" id="BDGG01000002">
    <property type="protein sequence ID" value="GAU91473.1"/>
    <property type="molecule type" value="Genomic_DNA"/>
</dbReference>
<gene>
    <name evidence="1" type="primary">RvY_03715-1</name>
    <name evidence="1" type="synonym">RvY_03715.1</name>
    <name evidence="1" type="ORF">RvY_03715</name>
</gene>
<dbReference type="AlphaFoldDB" id="A0A1D1UYF8"/>
<keyword evidence="2" id="KW-1185">Reference proteome</keyword>
<organism evidence="1 2">
    <name type="scientific">Ramazzottius varieornatus</name>
    <name type="common">Water bear</name>
    <name type="synonym">Tardigrade</name>
    <dbReference type="NCBI Taxonomy" id="947166"/>
    <lineage>
        <taxon>Eukaryota</taxon>
        <taxon>Metazoa</taxon>
        <taxon>Ecdysozoa</taxon>
        <taxon>Tardigrada</taxon>
        <taxon>Eutardigrada</taxon>
        <taxon>Parachela</taxon>
        <taxon>Hypsibioidea</taxon>
        <taxon>Ramazzottiidae</taxon>
        <taxon>Ramazzottius</taxon>
    </lineage>
</organism>
<dbReference type="Proteomes" id="UP000186922">
    <property type="component" value="Unassembled WGS sequence"/>
</dbReference>
<evidence type="ECO:0000313" key="2">
    <source>
        <dbReference type="Proteomes" id="UP000186922"/>
    </source>
</evidence>
<evidence type="ECO:0000313" key="1">
    <source>
        <dbReference type="EMBL" id="GAU91473.1"/>
    </source>
</evidence>
<accession>A0A1D1UYF8</accession>
<name>A0A1D1UYF8_RAMVA</name>
<reference evidence="1 2" key="1">
    <citation type="journal article" date="2016" name="Nat. Commun.">
        <title>Extremotolerant tardigrade genome and improved radiotolerance of human cultured cells by tardigrade-unique protein.</title>
        <authorList>
            <person name="Hashimoto T."/>
            <person name="Horikawa D.D."/>
            <person name="Saito Y."/>
            <person name="Kuwahara H."/>
            <person name="Kozuka-Hata H."/>
            <person name="Shin-I T."/>
            <person name="Minakuchi Y."/>
            <person name="Ohishi K."/>
            <person name="Motoyama A."/>
            <person name="Aizu T."/>
            <person name="Enomoto A."/>
            <person name="Kondo K."/>
            <person name="Tanaka S."/>
            <person name="Hara Y."/>
            <person name="Koshikawa S."/>
            <person name="Sagara H."/>
            <person name="Miura T."/>
            <person name="Yokobori S."/>
            <person name="Miyagawa K."/>
            <person name="Suzuki Y."/>
            <person name="Kubo T."/>
            <person name="Oyama M."/>
            <person name="Kohara Y."/>
            <person name="Fujiyama A."/>
            <person name="Arakawa K."/>
            <person name="Katayama T."/>
            <person name="Toyoda A."/>
            <person name="Kunieda T."/>
        </authorList>
    </citation>
    <scope>NUCLEOTIDE SEQUENCE [LARGE SCALE GENOMIC DNA]</scope>
    <source>
        <strain evidence="1 2">YOKOZUNA-1</strain>
    </source>
</reference>
<protein>
    <submittedName>
        <fullName evidence="1">Uncharacterized protein</fullName>
    </submittedName>
</protein>
<comment type="caution">
    <text evidence="1">The sequence shown here is derived from an EMBL/GenBank/DDBJ whole genome shotgun (WGS) entry which is preliminary data.</text>
</comment>
<sequence length="99" mass="11073">MFASDHRWDAYSNGKIRTLTLFFVEHESDCHDGATVLCQAAAPVARKECQAAHSADEVCNDSSSVSYQSPFDTSNTHFSSSPRYLVITLPVKYLFLFSF</sequence>
<proteinExistence type="predicted"/>